<proteinExistence type="predicted"/>
<comment type="caution">
    <text evidence="1">The sequence shown here is derived from an EMBL/GenBank/DDBJ whole genome shotgun (WGS) entry which is preliminary data.</text>
</comment>
<evidence type="ECO:0000313" key="1">
    <source>
        <dbReference type="EMBL" id="GAA2442616.1"/>
    </source>
</evidence>
<accession>A0ABN3JXU2</accession>
<evidence type="ECO:0008006" key="3">
    <source>
        <dbReference type="Google" id="ProtNLM"/>
    </source>
</evidence>
<gene>
    <name evidence="1" type="ORF">GCM10010421_36920</name>
</gene>
<organism evidence="1 2">
    <name type="scientific">Streptomyces glaucus</name>
    <dbReference type="NCBI Taxonomy" id="284029"/>
    <lineage>
        <taxon>Bacteria</taxon>
        <taxon>Bacillati</taxon>
        <taxon>Actinomycetota</taxon>
        <taxon>Actinomycetes</taxon>
        <taxon>Kitasatosporales</taxon>
        <taxon>Streptomycetaceae</taxon>
        <taxon>Streptomyces</taxon>
    </lineage>
</organism>
<dbReference type="EMBL" id="BAAATK010000022">
    <property type="protein sequence ID" value="GAA2442616.1"/>
    <property type="molecule type" value="Genomic_DNA"/>
</dbReference>
<reference evidence="1 2" key="1">
    <citation type="journal article" date="2019" name="Int. J. Syst. Evol. Microbiol.">
        <title>The Global Catalogue of Microorganisms (GCM) 10K type strain sequencing project: providing services to taxonomists for standard genome sequencing and annotation.</title>
        <authorList>
            <consortium name="The Broad Institute Genomics Platform"/>
            <consortium name="The Broad Institute Genome Sequencing Center for Infectious Disease"/>
            <person name="Wu L."/>
            <person name="Ma J."/>
        </authorList>
    </citation>
    <scope>NUCLEOTIDE SEQUENCE [LARGE SCALE GENOMIC DNA]</scope>
    <source>
        <strain evidence="1 2">JCM 6922</strain>
    </source>
</reference>
<keyword evidence="2" id="KW-1185">Reference proteome</keyword>
<name>A0ABN3JXU2_9ACTN</name>
<protein>
    <recommendedName>
        <fullName evidence="3">Secreted protein</fullName>
    </recommendedName>
</protein>
<dbReference type="Proteomes" id="UP001500460">
    <property type="component" value="Unassembled WGS sequence"/>
</dbReference>
<sequence>MPPSIGATSTQLPSALLCRLLIQQASSELARTPFCTGGTAVSLQFVIPAVRRCEKPAVGGGAGPSRGTVDSQPTFAQFLVQLHASAVSVDNNCGVNPCVGAPS</sequence>
<evidence type="ECO:0000313" key="2">
    <source>
        <dbReference type="Proteomes" id="UP001500460"/>
    </source>
</evidence>